<dbReference type="Pfam" id="PF22593">
    <property type="entry name" value="SPMIP11"/>
    <property type="match status" value="1"/>
</dbReference>
<dbReference type="EMBL" id="VVIM01000001">
    <property type="protein sequence ID" value="KAB0803913.1"/>
    <property type="molecule type" value="Genomic_DNA"/>
</dbReference>
<sequence length="141" mass="16573">MEWFGITMYGYPDPLKAYMRDDYVEPEVQPTVYEQLAKGTKKQFADLLATIDVYIGRADGYSYKSIDRYKRMKRRGVPKPVAPNEMYSHPLTTAMETSFWTNDPELQDADWYKKRSYQPKPSTDIGRFVEAAKKIDKFFKL</sequence>
<reference evidence="2" key="3">
    <citation type="submission" date="2019-08" db="EMBL/GenBank/DDBJ databases">
        <authorList>
            <consortium name="Photinus pyralis genome working group"/>
            <person name="Fallon T.R."/>
            <person name="Sander Lower S.E."/>
            <person name="Weng J.-K."/>
        </authorList>
    </citation>
    <scope>NUCLEOTIDE SEQUENCE</scope>
    <source>
        <strain evidence="2">1611_PpyrPB1</strain>
        <tissue evidence="2">Whole body</tissue>
    </source>
</reference>
<proteinExistence type="predicted"/>
<accession>A0A1Y1KU00</accession>
<dbReference type="EMBL" id="GEZM01075596">
    <property type="protein sequence ID" value="JAV64048.1"/>
    <property type="molecule type" value="Transcribed_RNA"/>
</dbReference>
<dbReference type="OrthoDB" id="7085216at2759"/>
<organism evidence="1">
    <name type="scientific">Photinus pyralis</name>
    <name type="common">Common eastern firefly</name>
    <name type="synonym">Lampyris pyralis</name>
    <dbReference type="NCBI Taxonomy" id="7054"/>
    <lineage>
        <taxon>Eukaryota</taxon>
        <taxon>Metazoa</taxon>
        <taxon>Ecdysozoa</taxon>
        <taxon>Arthropoda</taxon>
        <taxon>Hexapoda</taxon>
        <taxon>Insecta</taxon>
        <taxon>Pterygota</taxon>
        <taxon>Neoptera</taxon>
        <taxon>Endopterygota</taxon>
        <taxon>Coleoptera</taxon>
        <taxon>Polyphaga</taxon>
        <taxon>Elateriformia</taxon>
        <taxon>Elateroidea</taxon>
        <taxon>Lampyridae</taxon>
        <taxon>Lampyrinae</taxon>
        <taxon>Photinus</taxon>
    </lineage>
</organism>
<dbReference type="Proteomes" id="UP000327044">
    <property type="component" value="Unassembled WGS sequence"/>
</dbReference>
<name>A0A1Y1KU00_PHOPY</name>
<evidence type="ECO:0000313" key="3">
    <source>
        <dbReference type="Proteomes" id="UP000327044"/>
    </source>
</evidence>
<evidence type="ECO:0000313" key="2">
    <source>
        <dbReference type="EMBL" id="KAB0803913.1"/>
    </source>
</evidence>
<dbReference type="InParanoid" id="A0A1Y1KU00"/>
<reference evidence="1" key="1">
    <citation type="journal article" date="2016" name="Sci. Rep.">
        <title>Molecular characterization of firefly nuptial gifts: a multi-omics approach sheds light on postcopulatory sexual selection.</title>
        <authorList>
            <person name="Al-Wathiqui N."/>
            <person name="Fallon T.R."/>
            <person name="South A."/>
            <person name="Weng J.K."/>
            <person name="Lewis S.M."/>
        </authorList>
    </citation>
    <scope>NUCLEOTIDE SEQUENCE</scope>
</reference>
<keyword evidence="3" id="KW-1185">Reference proteome</keyword>
<protein>
    <submittedName>
        <fullName evidence="1">Uncharacterized protein</fullName>
    </submittedName>
</protein>
<dbReference type="AlphaFoldDB" id="A0A1Y1KU00"/>
<reference evidence="2 3" key="2">
    <citation type="journal article" date="2018" name="Elife">
        <title>Firefly genomes illuminate parallel origins of bioluminescence in beetles.</title>
        <authorList>
            <person name="Fallon T.R."/>
            <person name="Lower S.E."/>
            <person name="Chang C.H."/>
            <person name="Bessho-Uehara M."/>
            <person name="Martin G.J."/>
            <person name="Bewick A.J."/>
            <person name="Behringer M."/>
            <person name="Debat H.J."/>
            <person name="Wong I."/>
            <person name="Day J.C."/>
            <person name="Suvorov A."/>
            <person name="Silva C.J."/>
            <person name="Stanger-Hall K.F."/>
            <person name="Hall D.W."/>
            <person name="Schmitz R.J."/>
            <person name="Nelson D.R."/>
            <person name="Lewis S.M."/>
            <person name="Shigenobu S."/>
            <person name="Bybee S.M."/>
            <person name="Larracuente A.M."/>
            <person name="Oba Y."/>
            <person name="Weng J.K."/>
        </authorList>
    </citation>
    <scope>NUCLEOTIDE SEQUENCE [LARGE SCALE GENOMIC DNA]</scope>
    <source>
        <strain evidence="2">1611_PpyrPB1</strain>
        <tissue evidence="2">Whole body</tissue>
    </source>
</reference>
<gene>
    <name evidence="2" type="ORF">PPYR_00883</name>
</gene>
<evidence type="ECO:0000313" key="1">
    <source>
        <dbReference type="EMBL" id="JAV64048.1"/>
    </source>
</evidence>